<organism evidence="4 5">
    <name type="scientific">Cellulophaga algicola (strain DSM 14237 / IC166 / ACAM 630)</name>
    <dbReference type="NCBI Taxonomy" id="688270"/>
    <lineage>
        <taxon>Bacteria</taxon>
        <taxon>Pseudomonadati</taxon>
        <taxon>Bacteroidota</taxon>
        <taxon>Flavobacteriia</taxon>
        <taxon>Flavobacteriales</taxon>
        <taxon>Flavobacteriaceae</taxon>
        <taxon>Cellulophaga</taxon>
    </lineage>
</organism>
<feature type="compositionally biased region" description="Gly residues" evidence="2">
    <location>
        <begin position="998"/>
        <end position="1019"/>
    </location>
</feature>
<keyword evidence="3" id="KW-0812">Transmembrane</keyword>
<gene>
    <name evidence="4" type="ordered locus">Celal_1484</name>
</gene>
<feature type="region of interest" description="Disordered" evidence="2">
    <location>
        <begin position="923"/>
        <end position="1021"/>
    </location>
</feature>
<dbReference type="Proteomes" id="UP000008634">
    <property type="component" value="Chromosome"/>
</dbReference>
<dbReference type="SMR" id="E6XA97"/>
<protein>
    <submittedName>
        <fullName evidence="4">Collagen triple helix repeat-containing protein</fullName>
    </submittedName>
</protein>
<keyword evidence="5" id="KW-1185">Reference proteome</keyword>
<keyword evidence="4" id="KW-0176">Collagen</keyword>
<evidence type="ECO:0000256" key="2">
    <source>
        <dbReference type="SAM" id="MobiDB-lite"/>
    </source>
</evidence>
<dbReference type="HOGENOM" id="CLU_008611_0_0_10"/>
<feature type="compositionally biased region" description="Basic and acidic residues" evidence="2">
    <location>
        <begin position="923"/>
        <end position="952"/>
    </location>
</feature>
<feature type="transmembrane region" description="Helical" evidence="3">
    <location>
        <begin position="26"/>
        <end position="47"/>
    </location>
</feature>
<keyword evidence="1" id="KW-0175">Coiled coil</keyword>
<evidence type="ECO:0000313" key="5">
    <source>
        <dbReference type="Proteomes" id="UP000008634"/>
    </source>
</evidence>
<accession>E6XA97</accession>
<dbReference type="AlphaFoldDB" id="E6XA97"/>
<dbReference type="STRING" id="688270.Celal_1484"/>
<feature type="transmembrane region" description="Helical" evidence="3">
    <location>
        <begin position="53"/>
        <end position="82"/>
    </location>
</feature>
<sequence length="1163" mass="131008">MTALDHIKKNLKDFVKSYYTAQLIKGCILFLALGSLFLLLVLGVEYFLWLSSGFRLCILLSMLLVSLYLAYQFILTPIFYLFRLKKGLSDSQAADLIGRHFPEIEDKLSNLIDLQATTEQSELLSASIQQRAEVLTPFNFSKAINFNNSYAYAKWIVAPLLIFSLIFFFGDIKSFFKSYERVVNYDLAYEKPAPFKFILLSSNLSVLKNETASILVETSGTIQPETISISIEGEEYVMKNANGIFQYDIKAPTDSFTFHFIANGYTSNSYRFEVINTPSILNFNLELNYPKYTNKKPEVIQSTGTAILLEGTTVKWNVTTEYTDKLLYKDLDTIKEFTKISSHNFIFSKRIYNSLSYTVTTSNERVLDFENLNYSFKVVKDEAPRIEVEQRVDSLVNNTAYYSGTLSDDYGLTSLKLFYYDMLSPDKVNSIELSKPTNTVNTFYYTFPSGIDISANSTYGYYFQVSDNDAVNGSKHTKSKTFTSIILNNNQLKNKDLESQQAIISNLNKTVDQLKNQTKSLEDLSNSQKEKSNLNFNDKSKLNSLLQKQEVQENQMQKFSKQLKENLSKSNEEDDLNKLLQERLERQELQAEKNKQLLEDLKKIADKINKEELSRRLDDLAKNQKNGQRNLEQLLELTKRYYVTEAASQLAKDLENLSKKQEDLSQSKTNDTKAKEAQEKVNEEFSKLSSKLKELEKDNENLKKPISLGIKEAELNALDDNLDAISKQLQEEQKEIKSPSASSKQKSAAAKIKELAESLSQSSSSSGGSSVSEDAEVLRQILDNLVVFTFKQEAIIDELSENENVFANQSKVILQQKELKSLFEHVDDSLFSLSLRVPEISEKVNKEVTDLYYNLDNVVENLSESRIYQSVSYQKYVLNSGNTLSDLLADILDNMQESMKTGKGEGSSQDFQLPDIIKGQSELSKKMGDAGKGKEGKKGESGSSGEKGKEGNQGKQGENGSSGSDGQKGSKGKSGTSGENSQGQQGTSSGSDAKGEGKSGQGKGDGNGSGEKGSMGNGNTGLSEGALKEIYQIYKEQELLKNKLEEQLSNMINSDDRRLGEKLIKQMNDFQNNLLEDGITRSSIDKATIIQYELLKLEGAAMKQGEKKERESDVNSKSFSNPILSQPEIFENYKNQNEILNRQALPLRQNYQHKIKEYFNTND</sequence>
<keyword evidence="3" id="KW-0472">Membrane</keyword>
<dbReference type="RefSeq" id="WP_013550277.1">
    <property type="nucleotide sequence ID" value="NC_014934.1"/>
</dbReference>
<feature type="transmembrane region" description="Helical" evidence="3">
    <location>
        <begin position="151"/>
        <end position="170"/>
    </location>
</feature>
<dbReference type="EMBL" id="CP002453">
    <property type="protein sequence ID" value="ADV48796.1"/>
    <property type="molecule type" value="Genomic_DNA"/>
</dbReference>
<evidence type="ECO:0000313" key="4">
    <source>
        <dbReference type="EMBL" id="ADV48796.1"/>
    </source>
</evidence>
<feature type="compositionally biased region" description="Low complexity" evidence="2">
    <location>
        <begin position="953"/>
        <end position="991"/>
    </location>
</feature>
<evidence type="ECO:0000256" key="1">
    <source>
        <dbReference type="SAM" id="Coils"/>
    </source>
</evidence>
<feature type="region of interest" description="Disordered" evidence="2">
    <location>
        <begin position="660"/>
        <end position="682"/>
    </location>
</feature>
<evidence type="ECO:0000256" key="3">
    <source>
        <dbReference type="SAM" id="Phobius"/>
    </source>
</evidence>
<proteinExistence type="predicted"/>
<feature type="coiled-coil region" evidence="1">
    <location>
        <begin position="1027"/>
        <end position="1054"/>
    </location>
</feature>
<dbReference type="eggNOG" id="COG1196">
    <property type="taxonomic scope" value="Bacteria"/>
</dbReference>
<name>E6XA97_CELAD</name>
<dbReference type="KEGG" id="cao:Celal_1484"/>
<keyword evidence="3" id="KW-1133">Transmembrane helix</keyword>
<reference evidence="4 5" key="1">
    <citation type="journal article" date="2010" name="Stand. Genomic Sci.">
        <title>Complete genome sequence of Cellulophaga algicola type strain (IC166).</title>
        <authorList>
            <person name="Abt B."/>
            <person name="Lu M."/>
            <person name="Misra M."/>
            <person name="Han C."/>
            <person name="Nolan M."/>
            <person name="Lucas S."/>
            <person name="Hammon N."/>
            <person name="Deshpande S."/>
            <person name="Cheng J.F."/>
            <person name="Tapia R."/>
            <person name="Goodwin L."/>
            <person name="Pitluck S."/>
            <person name="Liolios K."/>
            <person name="Pagani I."/>
            <person name="Ivanova N."/>
            <person name="Mavromatis K."/>
            <person name="Ovchinikova G."/>
            <person name="Pati A."/>
            <person name="Chen A."/>
            <person name="Palaniappan K."/>
            <person name="Land M."/>
            <person name="Hauser L."/>
            <person name="Chang Y.J."/>
            <person name="Jeffries C.D."/>
            <person name="Detter J.C."/>
            <person name="Brambilla E."/>
            <person name="Rohde M."/>
            <person name="Tindall B.J."/>
            <person name="Goker M."/>
            <person name="Woyke T."/>
            <person name="Bristow J."/>
            <person name="Eisen J.A."/>
            <person name="Markowitz V."/>
            <person name="Hugenholtz P."/>
            <person name="Kyrpides N.C."/>
            <person name="Klenk H.P."/>
            <person name="Lapidus A."/>
        </authorList>
    </citation>
    <scope>NUCLEOTIDE SEQUENCE [LARGE SCALE GENOMIC DNA]</scope>
    <source>
        <strain evidence="5">DSM 14237 / IC166 / ACAM 630</strain>
    </source>
</reference>
<dbReference type="OrthoDB" id="9812498at2"/>